<name>A0A7K9TXF0_9AVES</name>
<evidence type="ECO:0000259" key="2">
    <source>
        <dbReference type="PROSITE" id="PS50876"/>
    </source>
</evidence>
<gene>
    <name evidence="3" type="primary">Ervk19_0</name>
    <name evidence="3" type="ORF">CHLAEN_R14055</name>
</gene>
<accession>A0A7K9TXF0</accession>
<evidence type="ECO:0000313" key="4">
    <source>
        <dbReference type="Proteomes" id="UP000579406"/>
    </source>
</evidence>
<keyword evidence="1" id="KW-0479">Metal-binding</keyword>
<evidence type="ECO:0000256" key="1">
    <source>
        <dbReference type="PROSITE-ProRule" id="PRU00450"/>
    </source>
</evidence>
<keyword evidence="1" id="KW-0862">Zinc</keyword>
<sequence>TIAVPENSLHRAEMSHATFHQNVRGLKKAFYITWEQPKGIVRACPDCNILQGPGLGVGV</sequence>
<feature type="non-terminal residue" evidence="3">
    <location>
        <position position="1"/>
    </location>
</feature>
<dbReference type="SUPFAM" id="SSF46919">
    <property type="entry name" value="N-terminal Zn binding domain of HIV integrase"/>
    <property type="match status" value="1"/>
</dbReference>
<organism evidence="3 4">
    <name type="scientific">Chloroceryle aenea</name>
    <name type="common">American pygmy kingfisher</name>
    <dbReference type="NCBI Taxonomy" id="176938"/>
    <lineage>
        <taxon>Eukaryota</taxon>
        <taxon>Metazoa</taxon>
        <taxon>Chordata</taxon>
        <taxon>Craniata</taxon>
        <taxon>Vertebrata</taxon>
        <taxon>Euteleostomi</taxon>
        <taxon>Archelosauria</taxon>
        <taxon>Archosauria</taxon>
        <taxon>Dinosauria</taxon>
        <taxon>Saurischia</taxon>
        <taxon>Theropoda</taxon>
        <taxon>Coelurosauria</taxon>
        <taxon>Aves</taxon>
        <taxon>Neognathae</taxon>
        <taxon>Neoaves</taxon>
        <taxon>Telluraves</taxon>
        <taxon>Coraciimorphae</taxon>
        <taxon>Coraciiformes</taxon>
        <taxon>Cerylidae</taxon>
        <taxon>Chloroceryle</taxon>
    </lineage>
</organism>
<dbReference type="Gene3D" id="1.10.10.200">
    <property type="match status" value="1"/>
</dbReference>
<keyword evidence="4" id="KW-1185">Reference proteome</keyword>
<dbReference type="GO" id="GO:0008270">
    <property type="term" value="F:zinc ion binding"/>
    <property type="evidence" value="ECO:0007669"/>
    <property type="project" value="UniProtKB-KW"/>
</dbReference>
<feature type="domain" description="Integrase-type" evidence="2">
    <location>
        <begin position="7"/>
        <end position="48"/>
    </location>
</feature>
<feature type="non-terminal residue" evidence="3">
    <location>
        <position position="59"/>
    </location>
</feature>
<proteinExistence type="predicted"/>
<dbReference type="InterPro" id="IPR003308">
    <property type="entry name" value="Integrase_Zn-bd_dom_N"/>
</dbReference>
<reference evidence="3 4" key="1">
    <citation type="submission" date="2019-09" db="EMBL/GenBank/DDBJ databases">
        <title>Bird 10,000 Genomes (B10K) Project - Family phase.</title>
        <authorList>
            <person name="Zhang G."/>
        </authorList>
    </citation>
    <scope>NUCLEOTIDE SEQUENCE [LARGE SCALE GENOMIC DNA]</scope>
    <source>
        <strain evidence="3">B10K-DU-001-61</strain>
        <tissue evidence="3">Muscle</tissue>
    </source>
</reference>
<dbReference type="Pfam" id="PF02022">
    <property type="entry name" value="Integrase_Zn"/>
    <property type="match status" value="1"/>
</dbReference>
<protein>
    <submittedName>
        <fullName evidence="3">POK19 protein</fullName>
    </submittedName>
</protein>
<comment type="caution">
    <text evidence="3">The sequence shown here is derived from an EMBL/GenBank/DDBJ whole genome shotgun (WGS) entry which is preliminary data.</text>
</comment>
<dbReference type="Proteomes" id="UP000579406">
    <property type="component" value="Unassembled WGS sequence"/>
</dbReference>
<dbReference type="EMBL" id="VWZY01004223">
    <property type="protein sequence ID" value="NXI52443.1"/>
    <property type="molecule type" value="Genomic_DNA"/>
</dbReference>
<dbReference type="AlphaFoldDB" id="A0A7K9TXF0"/>
<dbReference type="PROSITE" id="PS50876">
    <property type="entry name" value="ZF_INTEGRASE"/>
    <property type="match status" value="1"/>
</dbReference>
<evidence type="ECO:0000313" key="3">
    <source>
        <dbReference type="EMBL" id="NXI52443.1"/>
    </source>
</evidence>
<keyword evidence="1" id="KW-0863">Zinc-finger</keyword>
<dbReference type="InterPro" id="IPR017856">
    <property type="entry name" value="Integrase-like_N"/>
</dbReference>
<dbReference type="OrthoDB" id="9339466at2759"/>